<sequence length="220" mass="23767">MAYLRKLPNFRKLSKERIEAWKKIATASASDMMNRGGAMSGAIKPVTSATAICGQARTIQCIMADNSILHFASSTAEPGQVLVADACGIIDVAVWGGLTTLEAYRRGLAGLIVDGAVRDVRESRAVPFPIFCRGTVPQGPHKAFGGVMDVPISCGGRAVSPGDLILADEDGVVVVPLDREEEIFHKAVAFRRDEESWLKQLDTDKPFYQVLNIPTPDIIE</sequence>
<evidence type="ECO:0000256" key="2">
    <source>
        <dbReference type="ARBA" id="ARBA00016549"/>
    </source>
</evidence>
<evidence type="ECO:0000256" key="3">
    <source>
        <dbReference type="ARBA" id="ARBA00029596"/>
    </source>
</evidence>
<evidence type="ECO:0000256" key="5">
    <source>
        <dbReference type="PIRSR" id="PIRSR605493-1"/>
    </source>
</evidence>
<proteinExistence type="predicted"/>
<comment type="caution">
    <text evidence="6">The sequence shown here is derived from an EMBL/GenBank/DDBJ whole genome shotgun (WGS) entry which is preliminary data.</text>
</comment>
<dbReference type="GO" id="GO:0046872">
    <property type="term" value="F:metal ion binding"/>
    <property type="evidence" value="ECO:0007669"/>
    <property type="project" value="UniProtKB-KW"/>
</dbReference>
<evidence type="ECO:0000313" key="7">
    <source>
        <dbReference type="Proteomes" id="UP000541185"/>
    </source>
</evidence>
<evidence type="ECO:0000256" key="4">
    <source>
        <dbReference type="ARBA" id="ARBA00030169"/>
    </source>
</evidence>
<name>A0A848HBK2_9BURK</name>
<organism evidence="6 7">
    <name type="scientific">Ramlibacter agri</name>
    <dbReference type="NCBI Taxonomy" id="2728837"/>
    <lineage>
        <taxon>Bacteria</taxon>
        <taxon>Pseudomonadati</taxon>
        <taxon>Pseudomonadota</taxon>
        <taxon>Betaproteobacteria</taxon>
        <taxon>Burkholderiales</taxon>
        <taxon>Comamonadaceae</taxon>
        <taxon>Ramlibacter</taxon>
    </lineage>
</organism>
<protein>
    <recommendedName>
        <fullName evidence="2">Putative 4-hydroxy-4-methyl-2-oxoglutarate aldolase</fullName>
    </recommendedName>
    <alternativeName>
        <fullName evidence="3">Regulator of ribonuclease activity homolog</fullName>
    </alternativeName>
    <alternativeName>
        <fullName evidence="4">RraA-like protein</fullName>
    </alternativeName>
</protein>
<dbReference type="AlphaFoldDB" id="A0A848HBK2"/>
<dbReference type="InterPro" id="IPR036704">
    <property type="entry name" value="RraA/RraA-like_sf"/>
</dbReference>
<reference evidence="6 7" key="1">
    <citation type="submission" date="2020-04" db="EMBL/GenBank/DDBJ databases">
        <title>Ramlibacter sp. G-1-2-2 isolated from soil.</title>
        <authorList>
            <person name="Dahal R.H."/>
        </authorList>
    </citation>
    <scope>NUCLEOTIDE SEQUENCE [LARGE SCALE GENOMIC DNA]</scope>
    <source>
        <strain evidence="6 7">G-1-2-2</strain>
    </source>
</reference>
<keyword evidence="7" id="KW-1185">Reference proteome</keyword>
<dbReference type="SUPFAM" id="SSF89562">
    <property type="entry name" value="RraA-like"/>
    <property type="match status" value="1"/>
</dbReference>
<feature type="binding site" evidence="5">
    <location>
        <position position="118"/>
    </location>
    <ligand>
        <name>substrate</name>
    </ligand>
</feature>
<accession>A0A848HBK2</accession>
<dbReference type="EMBL" id="JABBFX010000003">
    <property type="protein sequence ID" value="NML47864.1"/>
    <property type="molecule type" value="Genomic_DNA"/>
</dbReference>
<comment type="cofactor">
    <cofactor evidence="5">
        <name>Mg(2+)</name>
        <dbReference type="ChEBI" id="CHEBI:18420"/>
    </cofactor>
</comment>
<evidence type="ECO:0000256" key="1">
    <source>
        <dbReference type="ARBA" id="ARBA00001968"/>
    </source>
</evidence>
<dbReference type="PANTHER" id="PTHR33254">
    <property type="entry name" value="4-HYDROXY-4-METHYL-2-OXOGLUTARATE ALDOLASE 3-RELATED"/>
    <property type="match status" value="1"/>
</dbReference>
<dbReference type="Pfam" id="PF03737">
    <property type="entry name" value="RraA-like"/>
    <property type="match status" value="1"/>
</dbReference>
<dbReference type="Proteomes" id="UP000541185">
    <property type="component" value="Unassembled WGS sequence"/>
</dbReference>
<comment type="cofactor">
    <cofactor evidence="1">
        <name>a divalent metal cation</name>
        <dbReference type="ChEBI" id="CHEBI:60240"/>
    </cofactor>
</comment>
<evidence type="ECO:0000313" key="6">
    <source>
        <dbReference type="EMBL" id="NML47864.1"/>
    </source>
</evidence>
<dbReference type="RefSeq" id="WP_169422121.1">
    <property type="nucleotide sequence ID" value="NZ_JABBFX010000003.1"/>
</dbReference>
<feature type="binding site" evidence="5">
    <location>
        <position position="119"/>
    </location>
    <ligand>
        <name>Mg(2+)</name>
        <dbReference type="ChEBI" id="CHEBI:18420"/>
    </ligand>
</feature>
<dbReference type="InterPro" id="IPR005493">
    <property type="entry name" value="RraA/RraA-like"/>
</dbReference>
<gene>
    <name evidence="6" type="ORF">HHL11_29210</name>
</gene>
<keyword evidence="5" id="KW-0460">Magnesium</keyword>
<dbReference type="Gene3D" id="3.50.30.40">
    <property type="entry name" value="Ribonuclease E inhibitor RraA/RraA-like"/>
    <property type="match status" value="1"/>
</dbReference>
<dbReference type="PANTHER" id="PTHR33254:SF4">
    <property type="entry name" value="4-HYDROXY-4-METHYL-2-OXOGLUTARATE ALDOLASE 3-RELATED"/>
    <property type="match status" value="1"/>
</dbReference>
<keyword evidence="5" id="KW-0479">Metal-binding</keyword>
<dbReference type="CDD" id="cd16841">
    <property type="entry name" value="RraA_family"/>
    <property type="match status" value="1"/>
</dbReference>